<dbReference type="SMART" id="SM00320">
    <property type="entry name" value="WD40"/>
    <property type="match status" value="5"/>
</dbReference>
<comment type="subcellular location">
    <subcellularLocation>
        <location evidence="1">Nucleus inner membrane</location>
        <topology evidence="1">Multi-pass membrane protein</topology>
    </subcellularLocation>
</comment>
<evidence type="ECO:0000313" key="17">
    <source>
        <dbReference type="Proteomes" id="UP000030680"/>
    </source>
</evidence>
<feature type="transmembrane region" description="Helical" evidence="13">
    <location>
        <begin position="435"/>
        <end position="454"/>
    </location>
</feature>
<protein>
    <submittedName>
        <fullName evidence="16">Chromatin assembly factor 1 subunit B</fullName>
    </submittedName>
</protein>
<evidence type="ECO:0000256" key="7">
    <source>
        <dbReference type="ARBA" id="ARBA00022853"/>
    </source>
</evidence>
<dbReference type="Proteomes" id="UP000030680">
    <property type="component" value="Unassembled WGS sequence"/>
</dbReference>
<dbReference type="InterPro" id="IPR015943">
    <property type="entry name" value="WD40/YVTN_repeat-like_dom_sf"/>
</dbReference>
<evidence type="ECO:0000256" key="1">
    <source>
        <dbReference type="ARBA" id="ARBA00004473"/>
    </source>
</evidence>
<dbReference type="GeneID" id="17087235"/>
<feature type="transmembrane region" description="Helical" evidence="13">
    <location>
        <begin position="357"/>
        <end position="373"/>
    </location>
</feature>
<dbReference type="RefSeq" id="XP_005704916.1">
    <property type="nucleotide sequence ID" value="XM_005704859.1"/>
</dbReference>
<dbReference type="GO" id="GO:0006334">
    <property type="term" value="P:nucleosome assembly"/>
    <property type="evidence" value="ECO:0007669"/>
    <property type="project" value="TreeGrafter"/>
</dbReference>
<dbReference type="GO" id="GO:0006335">
    <property type="term" value="P:DNA replication-dependent chromatin assembly"/>
    <property type="evidence" value="ECO:0007669"/>
    <property type="project" value="InterPro"/>
</dbReference>
<dbReference type="InterPro" id="IPR019775">
    <property type="entry name" value="WD40_repeat_CS"/>
</dbReference>
<feature type="transmembrane region" description="Helical" evidence="13">
    <location>
        <begin position="224"/>
        <end position="241"/>
    </location>
</feature>
<dbReference type="InterPro" id="IPR055410">
    <property type="entry name" value="Beta-prop_CAF1B_HIR1"/>
</dbReference>
<keyword evidence="8 13" id="KW-1133">Transmembrane helix</keyword>
<dbReference type="GO" id="GO:0006281">
    <property type="term" value="P:DNA repair"/>
    <property type="evidence" value="ECO:0007669"/>
    <property type="project" value="UniProtKB-KW"/>
</dbReference>
<comment type="similarity">
    <text evidence="2">Belongs to the WD repeat HIR1 family.</text>
</comment>
<dbReference type="KEGG" id="gsl:Gasu_40920"/>
<dbReference type="PROSITE" id="PS50082">
    <property type="entry name" value="WD_REPEATS_2"/>
    <property type="match status" value="2"/>
</dbReference>
<keyword evidence="6" id="KW-0227">DNA damage</keyword>
<dbReference type="InterPro" id="IPR001680">
    <property type="entry name" value="WD40_rpt"/>
</dbReference>
<evidence type="ECO:0000256" key="13">
    <source>
        <dbReference type="SAM" id="Phobius"/>
    </source>
</evidence>
<dbReference type="OrthoDB" id="71227at2759"/>
<dbReference type="Pfam" id="PF09779">
    <property type="entry name" value="Ima1_N"/>
    <property type="match status" value="1"/>
</dbReference>
<name>M2VYN2_GALSU</name>
<gene>
    <name evidence="16" type="ORF">Gasu_40920</name>
</gene>
<evidence type="ECO:0000256" key="12">
    <source>
        <dbReference type="PROSITE-ProRule" id="PRU00221"/>
    </source>
</evidence>
<dbReference type="SUPFAM" id="SSF50978">
    <property type="entry name" value="WD40 repeat-like"/>
    <property type="match status" value="1"/>
</dbReference>
<dbReference type="EMBL" id="KB454520">
    <property type="protein sequence ID" value="EME28396.1"/>
    <property type="molecule type" value="Genomic_DNA"/>
</dbReference>
<evidence type="ECO:0000256" key="9">
    <source>
        <dbReference type="ARBA" id="ARBA00023136"/>
    </source>
</evidence>
<keyword evidence="10" id="KW-0234">DNA repair</keyword>
<keyword evidence="5" id="KW-0677">Repeat</keyword>
<reference evidence="17" key="1">
    <citation type="journal article" date="2013" name="Science">
        <title>Gene transfer from bacteria and archaea facilitated evolution of an extremophilic eukaryote.</title>
        <authorList>
            <person name="Schonknecht G."/>
            <person name="Chen W.H."/>
            <person name="Ternes C.M."/>
            <person name="Barbier G.G."/>
            <person name="Shrestha R.P."/>
            <person name="Stanke M."/>
            <person name="Brautigam A."/>
            <person name="Baker B.J."/>
            <person name="Banfield J.F."/>
            <person name="Garavito R.M."/>
            <person name="Carr K."/>
            <person name="Wilkerson C."/>
            <person name="Rensing S.A."/>
            <person name="Gagneul D."/>
            <person name="Dickenson N.E."/>
            <person name="Oesterhelt C."/>
            <person name="Lercher M.J."/>
            <person name="Weber A.P."/>
        </authorList>
    </citation>
    <scope>NUCLEOTIDE SEQUENCE [LARGE SCALE GENOMIC DNA]</scope>
    <source>
        <strain evidence="17">074W</strain>
    </source>
</reference>
<feature type="transmembrane region" description="Helical" evidence="13">
    <location>
        <begin position="253"/>
        <end position="269"/>
    </location>
</feature>
<evidence type="ECO:0000256" key="4">
    <source>
        <dbReference type="ARBA" id="ARBA00022692"/>
    </source>
</evidence>
<dbReference type="Gene3D" id="2.130.10.10">
    <property type="entry name" value="YVTN repeat-like/Quinoprotein amine dehydrogenase"/>
    <property type="match status" value="2"/>
</dbReference>
<evidence type="ECO:0000256" key="5">
    <source>
        <dbReference type="ARBA" id="ARBA00022737"/>
    </source>
</evidence>
<feature type="repeat" description="WD" evidence="12">
    <location>
        <begin position="665"/>
        <end position="697"/>
    </location>
</feature>
<dbReference type="InterPro" id="IPR045145">
    <property type="entry name" value="PTHR15271"/>
</dbReference>
<keyword evidence="4 13" id="KW-0812">Transmembrane</keyword>
<keyword evidence="7" id="KW-0156">Chromatin regulator</keyword>
<dbReference type="GO" id="GO:0005637">
    <property type="term" value="C:nuclear inner membrane"/>
    <property type="evidence" value="ECO:0007669"/>
    <property type="project" value="UniProtKB-SubCell"/>
</dbReference>
<keyword evidence="9 13" id="KW-0472">Membrane</keyword>
<feature type="domain" description="CAF1B/HIR1 beta-propeller" evidence="15">
    <location>
        <begin position="501"/>
        <end position="895"/>
    </location>
</feature>
<dbReference type="STRING" id="130081.M2VYN2"/>
<dbReference type="AlphaFoldDB" id="M2VYN2"/>
<dbReference type="PANTHER" id="PTHR15271:SF4">
    <property type="entry name" value="CHROMATIN ASSEMBLY FACTOR 1 SUBUNIT B"/>
    <property type="match status" value="1"/>
</dbReference>
<feature type="domain" description="Ima1 N-terminal" evidence="14">
    <location>
        <begin position="17"/>
        <end position="133"/>
    </location>
</feature>
<organism evidence="16 17">
    <name type="scientific">Galdieria sulphuraria</name>
    <name type="common">Red alga</name>
    <dbReference type="NCBI Taxonomy" id="130081"/>
    <lineage>
        <taxon>Eukaryota</taxon>
        <taxon>Rhodophyta</taxon>
        <taxon>Bangiophyceae</taxon>
        <taxon>Galdieriales</taxon>
        <taxon>Galdieriaceae</taxon>
        <taxon>Galdieria</taxon>
    </lineage>
</organism>
<evidence type="ECO:0000259" key="14">
    <source>
        <dbReference type="Pfam" id="PF09779"/>
    </source>
</evidence>
<evidence type="ECO:0000256" key="11">
    <source>
        <dbReference type="ARBA" id="ARBA00023242"/>
    </source>
</evidence>
<dbReference type="PROSITE" id="PS50294">
    <property type="entry name" value="WD_REPEATS_REGION"/>
    <property type="match status" value="1"/>
</dbReference>
<feature type="repeat" description="WD" evidence="12">
    <location>
        <begin position="623"/>
        <end position="656"/>
    </location>
</feature>
<dbReference type="InterPro" id="IPR036322">
    <property type="entry name" value="WD40_repeat_dom_sf"/>
</dbReference>
<dbReference type="PANTHER" id="PTHR15271">
    <property type="entry name" value="CHROMATIN ASSEMBLY FACTOR 1 SUBUNIT B"/>
    <property type="match status" value="1"/>
</dbReference>
<keyword evidence="3 12" id="KW-0853">WD repeat</keyword>
<dbReference type="Pfam" id="PF24105">
    <property type="entry name" value="Beta-prop_CAF1B_HIR1"/>
    <property type="match status" value="1"/>
</dbReference>
<evidence type="ECO:0000256" key="3">
    <source>
        <dbReference type="ARBA" id="ARBA00022574"/>
    </source>
</evidence>
<proteinExistence type="inferred from homology"/>
<evidence type="ECO:0000256" key="8">
    <source>
        <dbReference type="ARBA" id="ARBA00022989"/>
    </source>
</evidence>
<feature type="transmembrane region" description="Helical" evidence="13">
    <location>
        <begin position="174"/>
        <end position="193"/>
    </location>
</feature>
<accession>M2VYN2</accession>
<sequence>MKWYWNRHSSKPRTTYCFFCPQKTLIDPHSLICPVCEQYNGVEDNQPPPQQPKHSSSPKRFCVPLRQTQHSFRNFLCWECYQKQELWRKAIANIHSCSDDQPSDDMQLTRYEKRELERIEQSYDLCQFCKATVQQRLSWMDQKLSSQWYLNFHMSRCSISRTTHSKRENRRESCLLWLNNLIALVLFMIGYILSSQLYMSSSILFRLVPWLIMDSIYKWLYCPLLYPYLFCGYCILSSILLYKKWLWYNRTSWWIYEIGIGGLYLLLLWKRRNTSTKKQSFLSQSWSHSSSSDTLLLTDRLYPLPQAISTLSLEDNNLSSLDTLQGNSNGHSTRFSIRFNSFYQRWKNRFSYSKKNILVFLFLVIRILGWISLPSSSIHIELCLNVTSWIIFILIGLYPCSQCIHIYQQIAHQTSYHPFDSKLYQQWKHPLCNSLLLYGLQSISMAYFMMNMFWRDISPWVETISQSVFWLHLNTYFKQLVYFLLQEYDILLSIVRVNAFMKSKLLQVSWHEKQPIWSIDISPCTGRLLTTGSDRVGRLWLFTIQDSLEYNLQWIGDLKGHDSTVNVGRFNPKGNKGRYDEDLIATGSDGGTIVLWERVTEDSLIVDHKIEETLERWRIHHILRKHLEDVLDLQWSCCGRYLISGSVDNKVIIWDIYHWNATRVLEGHHHFVQGVAVDPLGEYFSSQSADRSVRIYQKTKNKNGSFSFPCKKSIGKIENEDCLSSSLFLRQHLFLDDSHRCMFRRMDWSPDGSFLICPAAQNNDLQQQQQQEKKGYDKPYAALLFARGYWEAPIFQFLGYDQPAMIVKVCPLLWERTYRMEKDDTIQLPYYIIFAIATLDTVFLYNIDEPFPIGYVKGMHWQPITDLCWSQDGHYLLVCSMDGYLSVIYFESDELGKVLDMTTHPTKLENQKQPPKNRISNTRYITQWITSQPKRMKTK</sequence>
<dbReference type="GO" id="GO:0033186">
    <property type="term" value="C:CAF-1 complex"/>
    <property type="evidence" value="ECO:0007669"/>
    <property type="project" value="TreeGrafter"/>
</dbReference>
<dbReference type="Gramene" id="EME28396">
    <property type="protein sequence ID" value="EME28396"/>
    <property type="gene ID" value="Gasu_40920"/>
</dbReference>
<keyword evidence="11" id="KW-0539">Nucleus</keyword>
<feature type="transmembrane region" description="Helical" evidence="13">
    <location>
        <begin position="199"/>
        <end position="217"/>
    </location>
</feature>
<evidence type="ECO:0000313" key="16">
    <source>
        <dbReference type="EMBL" id="EME28396.1"/>
    </source>
</evidence>
<evidence type="ECO:0000256" key="2">
    <source>
        <dbReference type="ARBA" id="ARBA00007306"/>
    </source>
</evidence>
<dbReference type="PROSITE" id="PS00678">
    <property type="entry name" value="WD_REPEATS_1"/>
    <property type="match status" value="1"/>
</dbReference>
<evidence type="ECO:0000259" key="15">
    <source>
        <dbReference type="Pfam" id="PF24105"/>
    </source>
</evidence>
<feature type="transmembrane region" description="Helical" evidence="13">
    <location>
        <begin position="379"/>
        <end position="398"/>
    </location>
</feature>
<dbReference type="eggNOG" id="KOG1009">
    <property type="taxonomic scope" value="Eukaryota"/>
</dbReference>
<keyword evidence="17" id="KW-1185">Reference proteome</keyword>
<evidence type="ECO:0000256" key="6">
    <source>
        <dbReference type="ARBA" id="ARBA00022763"/>
    </source>
</evidence>
<dbReference type="InterPro" id="IPR018617">
    <property type="entry name" value="Ima1_N"/>
</dbReference>
<evidence type="ECO:0000256" key="10">
    <source>
        <dbReference type="ARBA" id="ARBA00023204"/>
    </source>
</evidence>